<dbReference type="Proteomes" id="UP000271700">
    <property type="component" value="Unassembled WGS sequence"/>
</dbReference>
<dbReference type="InterPro" id="IPR050789">
    <property type="entry name" value="Diverse_Enzym_Activities"/>
</dbReference>
<evidence type="ECO:0000313" key="3">
    <source>
        <dbReference type="Proteomes" id="UP000271700"/>
    </source>
</evidence>
<evidence type="ECO:0000259" key="1">
    <source>
        <dbReference type="Pfam" id="PF00144"/>
    </source>
</evidence>
<dbReference type="Gene3D" id="3.40.710.10">
    <property type="entry name" value="DD-peptidase/beta-lactamase superfamily"/>
    <property type="match status" value="1"/>
</dbReference>
<feature type="domain" description="Beta-lactamase-related" evidence="1">
    <location>
        <begin position="12"/>
        <end position="399"/>
    </location>
</feature>
<dbReference type="PANTHER" id="PTHR43283">
    <property type="entry name" value="BETA-LACTAMASE-RELATED"/>
    <property type="match status" value="1"/>
</dbReference>
<dbReference type="InterPro" id="IPR012338">
    <property type="entry name" value="Beta-lactam/transpept-like"/>
</dbReference>
<name>A0A497ZMR2_9RHOB</name>
<dbReference type="STRING" id="981384.GCA_000192475_03248"/>
<dbReference type="PANTHER" id="PTHR43283:SF3">
    <property type="entry name" value="BETA-LACTAMASE FAMILY PROTEIN (AFU_ORTHOLOGUE AFUA_5G07500)"/>
    <property type="match status" value="1"/>
</dbReference>
<dbReference type="Pfam" id="PF00144">
    <property type="entry name" value="Beta-lactamase"/>
    <property type="match status" value="1"/>
</dbReference>
<protein>
    <submittedName>
        <fullName evidence="2">CubicO group peptidase (Beta-lactamase class C family)</fullName>
    </submittedName>
</protein>
<dbReference type="InterPro" id="IPR001466">
    <property type="entry name" value="Beta-lactam-related"/>
</dbReference>
<sequence>MGFDPTSLANIRKWMNRYVDQRKYAGSALLIHQHGKEAFFHTCGRRCIENDLPFQRDSLVRIYSMTKPVTSVALMTLVEQGLFHLDAPVSEFLPEFTSTRALIPDATSLDQTEDAPSQSLHQLLTHTSGMSYPFNPGLLPKAMDELDLIFSPQQGPLSERVKLLAQLPLAFQPGARWEYSVGIDVIGRVIEVVSGKSLDVFLTEQLFEPLGMNETAFSVPNGAGDRFASLYTPLEGDAMALNAAKSGGETLRLVDNSGQSPFEAATTFSGGGGLISTIDDFSKFAEMLRSKGTGNGARILGPKTMEFMFRNHLPGDIASMGPQSFAEQPMDGTGFGIGGAVVLNPALAKCPGSVGDFGWGGMASTYFWFDPVNDLTTVFFTQLSPSSSYPSRAELKALVHAALVE</sequence>
<gene>
    <name evidence="2" type="ORF">CLV75_0577</name>
</gene>
<accession>A0A497ZMR2</accession>
<dbReference type="AlphaFoldDB" id="A0A497ZMR2"/>
<evidence type="ECO:0000313" key="2">
    <source>
        <dbReference type="EMBL" id="RLK10600.1"/>
    </source>
</evidence>
<comment type="caution">
    <text evidence="2">The sequence shown here is derived from an EMBL/GenBank/DDBJ whole genome shotgun (WGS) entry which is preliminary data.</text>
</comment>
<organism evidence="2 3">
    <name type="scientific">Ruegeria conchae</name>
    <dbReference type="NCBI Taxonomy" id="981384"/>
    <lineage>
        <taxon>Bacteria</taxon>
        <taxon>Pseudomonadati</taxon>
        <taxon>Pseudomonadota</taxon>
        <taxon>Alphaproteobacteria</taxon>
        <taxon>Rhodobacterales</taxon>
        <taxon>Roseobacteraceae</taxon>
        <taxon>Ruegeria</taxon>
    </lineage>
</organism>
<dbReference type="SUPFAM" id="SSF56601">
    <property type="entry name" value="beta-lactamase/transpeptidase-like"/>
    <property type="match status" value="1"/>
</dbReference>
<dbReference type="EMBL" id="RCCT01000001">
    <property type="protein sequence ID" value="RLK10600.1"/>
    <property type="molecule type" value="Genomic_DNA"/>
</dbReference>
<proteinExistence type="predicted"/>
<dbReference type="OrthoDB" id="5377981at2"/>
<reference evidence="2 3" key="1">
    <citation type="submission" date="2018-10" db="EMBL/GenBank/DDBJ databases">
        <title>Genomic Encyclopedia of Archaeal and Bacterial Type Strains, Phase II (KMG-II): from individual species to whole genera.</title>
        <authorList>
            <person name="Goeker M."/>
        </authorList>
    </citation>
    <scope>NUCLEOTIDE SEQUENCE [LARGE SCALE GENOMIC DNA]</scope>
    <source>
        <strain evidence="2 3">DSM 29317</strain>
    </source>
</reference>
<dbReference type="RefSeq" id="WP_010440134.1">
    <property type="nucleotide sequence ID" value="NZ_AEYW01000006.1"/>
</dbReference>
<keyword evidence="3" id="KW-1185">Reference proteome</keyword>